<proteinExistence type="inferred from homology"/>
<dbReference type="SUPFAM" id="SSF53335">
    <property type="entry name" value="S-adenosyl-L-methionine-dependent methyltransferases"/>
    <property type="match status" value="1"/>
</dbReference>
<dbReference type="Proteomes" id="UP001152523">
    <property type="component" value="Unassembled WGS sequence"/>
</dbReference>
<comment type="similarity">
    <text evidence="1">Belongs to the methyltransferase superfamily. Type-7 methyltransferase family.</text>
</comment>
<organism evidence="6 7">
    <name type="scientific">Cuscuta epithymum</name>
    <dbReference type="NCBI Taxonomy" id="186058"/>
    <lineage>
        <taxon>Eukaryota</taxon>
        <taxon>Viridiplantae</taxon>
        <taxon>Streptophyta</taxon>
        <taxon>Embryophyta</taxon>
        <taxon>Tracheophyta</taxon>
        <taxon>Spermatophyta</taxon>
        <taxon>Magnoliopsida</taxon>
        <taxon>eudicotyledons</taxon>
        <taxon>Gunneridae</taxon>
        <taxon>Pentapetalae</taxon>
        <taxon>asterids</taxon>
        <taxon>lamiids</taxon>
        <taxon>Solanales</taxon>
        <taxon>Convolvulaceae</taxon>
        <taxon>Cuscuteae</taxon>
        <taxon>Cuscuta</taxon>
        <taxon>Cuscuta subgen. Cuscuta</taxon>
    </lineage>
</organism>
<evidence type="ECO:0000313" key="7">
    <source>
        <dbReference type="Proteomes" id="UP001152523"/>
    </source>
</evidence>
<dbReference type="PANTHER" id="PTHR31009">
    <property type="entry name" value="S-ADENOSYL-L-METHIONINE:CARBOXYL METHYLTRANSFERASE FAMILY PROTEIN"/>
    <property type="match status" value="1"/>
</dbReference>
<sequence length="367" mass="41377">MKDFEEFHMNGGIGEASYANNSLLQREVLLMTKPITTKAIASLYTKLRPETISIADLGCSSGPNTLLLVSELMQAVDCARKELRHRSPEFHIHLNDLPSNDFNTIFRSLSQYMEGLKKEMGEEFGPCFISGVPGTFYGRLFPTNALNFVHSSYSLMWLSQVPQRAEENKRNIYLAASSPPCVVKAYYEQFERDFLTFLMCRSEEIIVGGRMVLTILGRNSENPCDKESCHIWELLAIALSDLVDKDLIEDAKLNTFNLPHYTPSLAEVKCLVEKEGSFSIVSSNGRYIDWNACGGEVHESRSVEEAGKSVTKCMRAVSESLLVSHFGVGVIEETFHKYQKNITDSMSKGNRRYFNVTVSLVRNQMDN</sequence>
<gene>
    <name evidence="6" type="ORF">CEPIT_LOCUS11772</name>
</gene>
<accession>A0AAV0D3Z3</accession>
<dbReference type="GO" id="GO:0046872">
    <property type="term" value="F:metal ion binding"/>
    <property type="evidence" value="ECO:0007669"/>
    <property type="project" value="UniProtKB-KW"/>
</dbReference>
<dbReference type="GO" id="GO:0008168">
    <property type="term" value="F:methyltransferase activity"/>
    <property type="evidence" value="ECO:0007669"/>
    <property type="project" value="UniProtKB-KW"/>
</dbReference>
<dbReference type="InterPro" id="IPR042086">
    <property type="entry name" value="MeTrfase_capping"/>
</dbReference>
<keyword evidence="7" id="KW-1185">Reference proteome</keyword>
<keyword evidence="4" id="KW-0479">Metal-binding</keyword>
<dbReference type="InterPro" id="IPR005299">
    <property type="entry name" value="MeTrfase_7"/>
</dbReference>
<evidence type="ECO:0000256" key="5">
    <source>
        <dbReference type="ARBA" id="ARBA00022842"/>
    </source>
</evidence>
<dbReference type="EMBL" id="CAMAPF010000069">
    <property type="protein sequence ID" value="CAH9091596.1"/>
    <property type="molecule type" value="Genomic_DNA"/>
</dbReference>
<keyword evidence="5" id="KW-0460">Magnesium</keyword>
<dbReference type="Gene3D" id="1.10.1200.270">
    <property type="entry name" value="Methyltransferase, alpha-helical capping domain"/>
    <property type="match status" value="1"/>
</dbReference>
<dbReference type="Pfam" id="PF03492">
    <property type="entry name" value="Methyltransf_7"/>
    <property type="match status" value="1"/>
</dbReference>
<evidence type="ECO:0000256" key="4">
    <source>
        <dbReference type="ARBA" id="ARBA00022723"/>
    </source>
</evidence>
<evidence type="ECO:0000256" key="2">
    <source>
        <dbReference type="ARBA" id="ARBA00022603"/>
    </source>
</evidence>
<keyword evidence="3" id="KW-0808">Transferase</keyword>
<dbReference type="InterPro" id="IPR029063">
    <property type="entry name" value="SAM-dependent_MTases_sf"/>
</dbReference>
<evidence type="ECO:0000313" key="6">
    <source>
        <dbReference type="EMBL" id="CAH9091596.1"/>
    </source>
</evidence>
<dbReference type="GO" id="GO:0032259">
    <property type="term" value="P:methylation"/>
    <property type="evidence" value="ECO:0007669"/>
    <property type="project" value="UniProtKB-KW"/>
</dbReference>
<dbReference type="Gene3D" id="3.40.50.150">
    <property type="entry name" value="Vaccinia Virus protein VP39"/>
    <property type="match status" value="1"/>
</dbReference>
<name>A0AAV0D3Z3_9ASTE</name>
<dbReference type="AlphaFoldDB" id="A0AAV0D3Z3"/>
<protein>
    <submittedName>
        <fullName evidence="6">Uncharacterized protein</fullName>
    </submittedName>
</protein>
<comment type="caution">
    <text evidence="6">The sequence shown here is derived from an EMBL/GenBank/DDBJ whole genome shotgun (WGS) entry which is preliminary data.</text>
</comment>
<evidence type="ECO:0000256" key="1">
    <source>
        <dbReference type="ARBA" id="ARBA00007967"/>
    </source>
</evidence>
<keyword evidence="2" id="KW-0489">Methyltransferase</keyword>
<reference evidence="6" key="1">
    <citation type="submission" date="2022-07" db="EMBL/GenBank/DDBJ databases">
        <authorList>
            <person name="Macas J."/>
            <person name="Novak P."/>
            <person name="Neumann P."/>
        </authorList>
    </citation>
    <scope>NUCLEOTIDE SEQUENCE</scope>
</reference>
<evidence type="ECO:0000256" key="3">
    <source>
        <dbReference type="ARBA" id="ARBA00022679"/>
    </source>
</evidence>